<accession>A0ABN8AQB2</accession>
<dbReference type="EMBL" id="OU912926">
    <property type="protein sequence ID" value="CAG9932933.1"/>
    <property type="molecule type" value="Genomic_DNA"/>
</dbReference>
<dbReference type="Proteomes" id="UP000839052">
    <property type="component" value="Chromosome"/>
</dbReference>
<proteinExistence type="predicted"/>
<evidence type="ECO:0000313" key="1">
    <source>
        <dbReference type="EMBL" id="CAG9932933.1"/>
    </source>
</evidence>
<name>A0ABN8AQB2_9PROT</name>
<reference evidence="1 2" key="1">
    <citation type="submission" date="2021-10" db="EMBL/GenBank/DDBJ databases">
        <authorList>
            <person name="Koch H."/>
        </authorList>
    </citation>
    <scope>NUCLEOTIDE SEQUENCE [LARGE SCALE GENOMIC DNA]</scope>
    <source>
        <strain evidence="1">6680</strain>
    </source>
</reference>
<protein>
    <recommendedName>
        <fullName evidence="3">Transposase</fullName>
    </recommendedName>
</protein>
<organism evidence="1 2">
    <name type="scientific">Candidatus Nitrotoga arctica</name>
    <dbReference type="NCBI Taxonomy" id="453162"/>
    <lineage>
        <taxon>Bacteria</taxon>
        <taxon>Pseudomonadati</taxon>
        <taxon>Pseudomonadota</taxon>
        <taxon>Betaproteobacteria</taxon>
        <taxon>Nitrosomonadales</taxon>
        <taxon>Gallionellaceae</taxon>
        <taxon>Candidatus Nitrotoga</taxon>
    </lineage>
</organism>
<keyword evidence="2" id="KW-1185">Reference proteome</keyword>
<evidence type="ECO:0008006" key="3">
    <source>
        <dbReference type="Google" id="ProtNLM"/>
    </source>
</evidence>
<gene>
    <name evidence="1" type="ORF">NTG6680_1680</name>
</gene>
<evidence type="ECO:0000313" key="2">
    <source>
        <dbReference type="Proteomes" id="UP000839052"/>
    </source>
</evidence>
<sequence>MEYKTTGRFLSMQPYDWTFYAGWTKRHKLQSLLKSAT</sequence>